<dbReference type="PROSITE" id="PS01281">
    <property type="entry name" value="GIDA_2"/>
    <property type="match status" value="1"/>
</dbReference>
<evidence type="ECO:0000256" key="8">
    <source>
        <dbReference type="ARBA" id="ARBA00022827"/>
    </source>
</evidence>
<evidence type="ECO:0000256" key="3">
    <source>
        <dbReference type="ARBA" id="ARBA00007653"/>
    </source>
</evidence>
<keyword evidence="6 12" id="KW-0285">Flavoprotein</keyword>
<dbReference type="EMBL" id="CP157802">
    <property type="protein sequence ID" value="XBQ17971.1"/>
    <property type="molecule type" value="Genomic_DNA"/>
</dbReference>
<dbReference type="GO" id="GO:0030488">
    <property type="term" value="P:tRNA methylation"/>
    <property type="evidence" value="ECO:0007669"/>
    <property type="project" value="TreeGrafter"/>
</dbReference>
<dbReference type="RefSeq" id="WP_349342148.1">
    <property type="nucleotide sequence ID" value="NZ_CP157802.1"/>
</dbReference>
<gene>
    <name evidence="12 14" type="primary">mnmG</name>
    <name evidence="12" type="synonym">gidA</name>
    <name evidence="14" type="ORF">ABNF92_10945</name>
</gene>
<evidence type="ECO:0000256" key="11">
    <source>
        <dbReference type="ARBA" id="ARBA00031800"/>
    </source>
</evidence>
<keyword evidence="5 12" id="KW-0963">Cytoplasm</keyword>
<dbReference type="InterPro" id="IPR020595">
    <property type="entry name" value="MnmG-rel_CS"/>
</dbReference>
<evidence type="ECO:0000256" key="9">
    <source>
        <dbReference type="ARBA" id="ARBA00023027"/>
    </source>
</evidence>
<proteinExistence type="inferred from homology"/>
<evidence type="ECO:0000256" key="4">
    <source>
        <dbReference type="ARBA" id="ARBA00020461"/>
    </source>
</evidence>
<feature type="binding site" evidence="12">
    <location>
        <begin position="13"/>
        <end position="18"/>
    </location>
    <ligand>
        <name>FAD</name>
        <dbReference type="ChEBI" id="CHEBI:57692"/>
    </ligand>
</feature>
<dbReference type="FunFam" id="3.50.50.60:FF:000002">
    <property type="entry name" value="tRNA uridine 5-carboxymethylaminomethyl modification enzyme MnmG"/>
    <property type="match status" value="1"/>
</dbReference>
<evidence type="ECO:0000256" key="7">
    <source>
        <dbReference type="ARBA" id="ARBA00022694"/>
    </source>
</evidence>
<dbReference type="GO" id="GO:0002098">
    <property type="term" value="P:tRNA wobble uridine modification"/>
    <property type="evidence" value="ECO:0007669"/>
    <property type="project" value="InterPro"/>
</dbReference>
<dbReference type="HAMAP" id="MF_00129">
    <property type="entry name" value="MnmG_GidA"/>
    <property type="match status" value="1"/>
</dbReference>
<comment type="subunit">
    <text evidence="10 12">Homodimer. Heterotetramer of two MnmE and two MnmG subunits.</text>
</comment>
<keyword evidence="8 12" id="KW-0274">FAD</keyword>
<dbReference type="SUPFAM" id="SSF51905">
    <property type="entry name" value="FAD/NAD(P)-binding domain"/>
    <property type="match status" value="1"/>
</dbReference>
<dbReference type="AlphaFoldDB" id="A0AAU7MI87"/>
<dbReference type="InterPro" id="IPR049312">
    <property type="entry name" value="GIDA_C_N"/>
</dbReference>
<dbReference type="InterPro" id="IPR040131">
    <property type="entry name" value="MnmG_N"/>
</dbReference>
<evidence type="ECO:0000256" key="12">
    <source>
        <dbReference type="HAMAP-Rule" id="MF_00129"/>
    </source>
</evidence>
<name>A0AAU7MI87_9GAMM</name>
<dbReference type="InterPro" id="IPR026904">
    <property type="entry name" value="MnmG_C"/>
</dbReference>
<comment type="function">
    <text evidence="2 12">NAD-binding protein involved in the addition of a carboxymethylaminomethyl (cmnm) group at the wobble position (U34) of certain tRNAs, forming tRNA-cmnm(5)s(2)U34.</text>
</comment>
<feature type="binding site" evidence="12">
    <location>
        <begin position="273"/>
        <end position="287"/>
    </location>
    <ligand>
        <name>NAD(+)</name>
        <dbReference type="ChEBI" id="CHEBI:57540"/>
    </ligand>
</feature>
<dbReference type="Gene3D" id="1.10.10.1800">
    <property type="entry name" value="tRNA uridine 5-carboxymethylaminomethyl modification enzyme MnmG/GidA"/>
    <property type="match status" value="1"/>
</dbReference>
<accession>A0AAU7MI87</accession>
<dbReference type="GO" id="GO:0050660">
    <property type="term" value="F:flavin adenine dinucleotide binding"/>
    <property type="evidence" value="ECO:0007669"/>
    <property type="project" value="UniProtKB-UniRule"/>
</dbReference>
<dbReference type="Gene3D" id="3.50.50.60">
    <property type="entry name" value="FAD/NAD(P)-binding domain"/>
    <property type="match status" value="2"/>
</dbReference>
<organism evidence="14">
    <name type="scientific">Marinobacter sp. MMG032</name>
    <dbReference type="NCBI Taxonomy" id="3158548"/>
    <lineage>
        <taxon>Bacteria</taxon>
        <taxon>Pseudomonadati</taxon>
        <taxon>Pseudomonadota</taxon>
        <taxon>Gammaproteobacteria</taxon>
        <taxon>Pseudomonadales</taxon>
        <taxon>Marinobacteraceae</taxon>
        <taxon>Marinobacter</taxon>
    </lineage>
</organism>
<dbReference type="InterPro" id="IPR044920">
    <property type="entry name" value="MnmG_C_subdom_sf"/>
</dbReference>
<evidence type="ECO:0000256" key="5">
    <source>
        <dbReference type="ARBA" id="ARBA00022490"/>
    </source>
</evidence>
<dbReference type="KEGG" id="mamm:ABNF92_10945"/>
<evidence type="ECO:0000256" key="10">
    <source>
        <dbReference type="ARBA" id="ARBA00025948"/>
    </source>
</evidence>
<keyword evidence="9 12" id="KW-0520">NAD</keyword>
<dbReference type="InterPro" id="IPR047001">
    <property type="entry name" value="MnmG_C_subdom"/>
</dbReference>
<dbReference type="InterPro" id="IPR036188">
    <property type="entry name" value="FAD/NAD-bd_sf"/>
</dbReference>
<comment type="similarity">
    <text evidence="3 12">Belongs to the MnmG family.</text>
</comment>
<evidence type="ECO:0000313" key="14">
    <source>
        <dbReference type="EMBL" id="XBQ17971.1"/>
    </source>
</evidence>
<comment type="cofactor">
    <cofactor evidence="1 12">
        <name>FAD</name>
        <dbReference type="ChEBI" id="CHEBI:57692"/>
    </cofactor>
</comment>
<dbReference type="Pfam" id="PF13932">
    <property type="entry name" value="SAM_GIDA_C"/>
    <property type="match status" value="1"/>
</dbReference>
<dbReference type="PANTHER" id="PTHR11806:SF0">
    <property type="entry name" value="PROTEIN MTO1 HOMOLOG, MITOCHONDRIAL"/>
    <property type="match status" value="1"/>
</dbReference>
<dbReference type="NCBIfam" id="TIGR00136">
    <property type="entry name" value="mnmG_gidA"/>
    <property type="match status" value="1"/>
</dbReference>
<comment type="subcellular location">
    <subcellularLocation>
        <location evidence="12">Cytoplasm</location>
    </subcellularLocation>
</comment>
<dbReference type="InterPro" id="IPR002218">
    <property type="entry name" value="MnmG-rel"/>
</dbReference>
<dbReference type="PANTHER" id="PTHR11806">
    <property type="entry name" value="GLUCOSE INHIBITED DIVISION PROTEIN A"/>
    <property type="match status" value="1"/>
</dbReference>
<dbReference type="FunFam" id="1.10.150.570:FF:000001">
    <property type="entry name" value="tRNA uridine 5-carboxymethylaminomethyl modification enzyme MnmG"/>
    <property type="match status" value="1"/>
</dbReference>
<dbReference type="InterPro" id="IPR004416">
    <property type="entry name" value="MnmG"/>
</dbReference>
<sequence length="628" mass="69492">MDFPTRFDVIVIGGGHAGTEAALAAARMGSQTLLLTHNIETLGQMSCNPAIGGIGKSHLVKEIDALGGAMAEATDKAGIQFRVLNSRKGPAVRATRAQADRVLYKAAIRHTLESQPNLTLFQQAADDLIVENDQVTGVVTQTGIRFNAKTVVLTTGTFLGGVIHIGMQHHSGGRAGDAPANALAQRLRELPFNVGRLKTGTPPRIDARSVDFSMMQEQWGDDPTPVMSFIGSRSQHPEQVCCYVTRTTEQTHDIIRSGFDRSPMFAGSIEGVGPRYCPSIEDKVNRFADKDSHQIFVEPEGLTTNELYPNGISTSLPFDIQLAAVRSIPGFENAHITRPGYAIEYDYLNPQDLRHTLETKFIQGLYFAGQINGTTGYEEAGAQGLLAGINAALRSQEKDEWYPRRDEAYLGVLVDDLITMGTSEPYRMFTSRAEYRLILREDNADLRLTETGRKLGLVNDERWQKFNDKREAIATERSRLESTRIHPNTEAGERANGYLKQPMTRDQSLAELLRRPEIVYGHIAEIGAEQADDPVVADQVEIEIKYEGYISRQTDEIERLRKNENTALPVDLDYDVIGGLSNEIKQKLKTVRPETVAQASRIQGVTPAAVSQILVHLKKRDLLRKQSA</sequence>
<evidence type="ECO:0000256" key="6">
    <source>
        <dbReference type="ARBA" id="ARBA00022630"/>
    </source>
</evidence>
<protein>
    <recommendedName>
        <fullName evidence="4 12">tRNA uridine 5-carboxymethylaminomethyl modification enzyme MnmG</fullName>
    </recommendedName>
    <alternativeName>
        <fullName evidence="11 12">Glucose-inhibited division protein A</fullName>
    </alternativeName>
</protein>
<evidence type="ECO:0000256" key="1">
    <source>
        <dbReference type="ARBA" id="ARBA00001974"/>
    </source>
</evidence>
<comment type="caution">
    <text evidence="12">Lacks conserved residue(s) required for the propagation of feature annotation.</text>
</comment>
<dbReference type="PROSITE" id="PS01280">
    <property type="entry name" value="GIDA_1"/>
    <property type="match status" value="1"/>
</dbReference>
<dbReference type="Pfam" id="PF21680">
    <property type="entry name" value="GIDA_C_1st"/>
    <property type="match status" value="1"/>
</dbReference>
<evidence type="ECO:0000256" key="2">
    <source>
        <dbReference type="ARBA" id="ARBA00003717"/>
    </source>
</evidence>
<feature type="domain" description="tRNA uridine 5-carboxymethylaminomethyl modification enzyme C-terminal subdomain" evidence="13">
    <location>
        <begin position="544"/>
        <end position="615"/>
    </location>
</feature>
<dbReference type="FunFam" id="1.10.10.1800:FF:000001">
    <property type="entry name" value="tRNA uridine 5-carboxymethylaminomethyl modification enzyme MnmG"/>
    <property type="match status" value="1"/>
</dbReference>
<keyword evidence="7 12" id="KW-0819">tRNA processing</keyword>
<dbReference type="Pfam" id="PF01134">
    <property type="entry name" value="GIDA"/>
    <property type="match status" value="1"/>
</dbReference>
<dbReference type="FunFam" id="3.50.50.60:FF:000010">
    <property type="entry name" value="tRNA uridine 5-carboxymethylaminomethyl modification enzyme MnmG"/>
    <property type="match status" value="1"/>
</dbReference>
<evidence type="ECO:0000259" key="13">
    <source>
        <dbReference type="SMART" id="SM01228"/>
    </source>
</evidence>
<dbReference type="GO" id="GO:0005829">
    <property type="term" value="C:cytosol"/>
    <property type="evidence" value="ECO:0007669"/>
    <property type="project" value="TreeGrafter"/>
</dbReference>
<dbReference type="Gene3D" id="1.10.150.570">
    <property type="entry name" value="GidA associated domain, C-terminal subdomain"/>
    <property type="match status" value="1"/>
</dbReference>
<dbReference type="SMART" id="SM01228">
    <property type="entry name" value="GIDA_assoc_3"/>
    <property type="match status" value="1"/>
</dbReference>
<reference evidence="14" key="1">
    <citation type="submission" date="2024-05" db="EMBL/GenBank/DDBJ databases">
        <title>Draft Genome Sequences of Flagellimonas sp. MMG031 and Marinobacter sp. MMG032 Isolated from the dinoflagellate Symbiodinium pilosum.</title>
        <authorList>
            <person name="Shikuma N.J."/>
            <person name="Farrell M.V."/>
        </authorList>
    </citation>
    <scope>NUCLEOTIDE SEQUENCE</scope>
    <source>
        <strain evidence="14">MMG032</strain>
    </source>
</reference>